<evidence type="ECO:0000313" key="3">
    <source>
        <dbReference type="Proteomes" id="UP000298458"/>
    </source>
</evidence>
<dbReference type="OrthoDB" id="271821at2"/>
<accession>A0A4R9GFN1</accession>
<dbReference type="InterPro" id="IPR024445">
    <property type="entry name" value="Tnp_ISXO2-like"/>
</dbReference>
<evidence type="ECO:0000313" key="2">
    <source>
        <dbReference type="EMBL" id="TGK11359.1"/>
    </source>
</evidence>
<dbReference type="EMBL" id="RQET01000004">
    <property type="protein sequence ID" value="TGK11359.1"/>
    <property type="molecule type" value="Genomic_DNA"/>
</dbReference>
<dbReference type="PANTHER" id="PTHR47163:SF2">
    <property type="entry name" value="SI:DKEY-17M8.2"/>
    <property type="match status" value="1"/>
</dbReference>
<protein>
    <submittedName>
        <fullName evidence="2">IS1595 family transposase</fullName>
    </submittedName>
</protein>
<reference evidence="2" key="1">
    <citation type="journal article" date="2019" name="PLoS Negl. Trop. Dis.">
        <title>Revisiting the worldwide diversity of Leptospira species in the environment.</title>
        <authorList>
            <person name="Vincent A.T."/>
            <person name="Schiettekatte O."/>
            <person name="Bourhy P."/>
            <person name="Veyrier F.J."/>
            <person name="Picardeau M."/>
        </authorList>
    </citation>
    <scope>NUCLEOTIDE SEQUENCE [LARGE SCALE GENOMIC DNA]</scope>
    <source>
        <strain evidence="2">SSW15</strain>
    </source>
</reference>
<evidence type="ECO:0000259" key="1">
    <source>
        <dbReference type="SMART" id="SM01126"/>
    </source>
</evidence>
<dbReference type="InterPro" id="IPR053164">
    <property type="entry name" value="IS1016-like_transposase"/>
</dbReference>
<feature type="domain" description="ISXO2-like transposase" evidence="1">
    <location>
        <begin position="130"/>
        <end position="284"/>
    </location>
</feature>
<dbReference type="PANTHER" id="PTHR47163">
    <property type="entry name" value="DDE_TNP_IS1595 DOMAIN-CONTAINING PROTEIN"/>
    <property type="match status" value="1"/>
</dbReference>
<organism evidence="2 3">
    <name type="scientific">Leptospira fletcheri</name>
    <dbReference type="NCBI Taxonomy" id="2484981"/>
    <lineage>
        <taxon>Bacteria</taxon>
        <taxon>Pseudomonadati</taxon>
        <taxon>Spirochaetota</taxon>
        <taxon>Spirochaetia</taxon>
        <taxon>Leptospirales</taxon>
        <taxon>Leptospiraceae</taxon>
        <taxon>Leptospira</taxon>
    </lineage>
</organism>
<name>A0A4R9GFN1_9LEPT</name>
<dbReference type="NCBIfam" id="NF033547">
    <property type="entry name" value="transpos_IS1595"/>
    <property type="match status" value="1"/>
</dbReference>
<dbReference type="AlphaFoldDB" id="A0A4R9GFN1"/>
<gene>
    <name evidence="2" type="ORF">EHO60_03325</name>
</gene>
<sequence>MATVKTMTFFDILKRFPTQQSVIDYFIKSRYGRKIKCNHCNRGKKIYPLKGRPKFFQCGYCNNSFSIFKGTIFERTRVDLQKWIFAIYQVSVVAKKGISAYQLQRSIGLTYKTNWRMLKQIRIAMTNDKNFELFQSIVEIDETYLGGKPKKGSDTKSKRGRGTNKIAVVGIYDRKTEKVFAQPIFRKEGQNLKGKQLLQLIDSKVAKKAKIYTDEFRGYWILDKLKRKHFTVDHSKEYVAADGTHTNNIEAFWSLLKRMHYGTYHKISPKYMTYYCGEEAFRFSNRSDLNGILDKVLEQSLIIKNR</sequence>
<dbReference type="Proteomes" id="UP000298458">
    <property type="component" value="Unassembled WGS sequence"/>
</dbReference>
<proteinExistence type="predicted"/>
<comment type="caution">
    <text evidence="2">The sequence shown here is derived from an EMBL/GenBank/DDBJ whole genome shotgun (WGS) entry which is preliminary data.</text>
</comment>
<keyword evidence="3" id="KW-1185">Reference proteome</keyword>
<dbReference type="RefSeq" id="WP_135766764.1">
    <property type="nucleotide sequence ID" value="NZ_RQET01000004.1"/>
</dbReference>
<dbReference type="SMART" id="SM01126">
    <property type="entry name" value="DDE_Tnp_IS1595"/>
    <property type="match status" value="1"/>
</dbReference>
<dbReference type="Pfam" id="PF12762">
    <property type="entry name" value="DDE_Tnp_IS1595"/>
    <property type="match status" value="1"/>
</dbReference>